<keyword evidence="3" id="KW-0808">Transferase</keyword>
<evidence type="ECO:0000256" key="8">
    <source>
        <dbReference type="SAM" id="MobiDB-lite"/>
    </source>
</evidence>
<proteinExistence type="inferred from homology"/>
<evidence type="ECO:0000313" key="11">
    <source>
        <dbReference type="EMBL" id="PWN39227.1"/>
    </source>
</evidence>
<dbReference type="Pfam" id="PF06974">
    <property type="entry name" value="WS_DGAT_C"/>
    <property type="match status" value="1"/>
</dbReference>
<dbReference type="Proteomes" id="UP000245783">
    <property type="component" value="Unassembled WGS sequence"/>
</dbReference>
<dbReference type="InParanoid" id="A0A316VNS7"/>
<keyword evidence="12" id="KW-1185">Reference proteome</keyword>
<dbReference type="GO" id="GO:0047196">
    <property type="term" value="F:long-chain-alcohol O-fatty-acyltransferase activity"/>
    <property type="evidence" value="ECO:0007669"/>
    <property type="project" value="UniProtKB-EC"/>
</dbReference>
<feature type="compositionally biased region" description="Basic and acidic residues" evidence="8">
    <location>
        <begin position="307"/>
        <end position="332"/>
    </location>
</feature>
<dbReference type="Pfam" id="PF03007">
    <property type="entry name" value="WS_DGAT_cat"/>
    <property type="match status" value="1"/>
</dbReference>
<comment type="similarity">
    <text evidence="5">In the N-terminal section; belongs to the long-chain O-acyltransferase family.</text>
</comment>
<reference evidence="11 12" key="1">
    <citation type="journal article" date="2018" name="Mol. Biol. Evol.">
        <title>Broad Genomic Sampling Reveals a Smut Pathogenic Ancestry of the Fungal Clade Ustilaginomycotina.</title>
        <authorList>
            <person name="Kijpornyongpan T."/>
            <person name="Mondo S.J."/>
            <person name="Barry K."/>
            <person name="Sandor L."/>
            <person name="Lee J."/>
            <person name="Lipzen A."/>
            <person name="Pangilinan J."/>
            <person name="LaButti K."/>
            <person name="Hainaut M."/>
            <person name="Henrissat B."/>
            <person name="Grigoriev I.V."/>
            <person name="Spatafora J.W."/>
            <person name="Aime M.C."/>
        </authorList>
    </citation>
    <scope>NUCLEOTIDE SEQUENCE [LARGE SCALE GENOMIC DNA]</scope>
    <source>
        <strain evidence="11 12">MCA 4658</strain>
    </source>
</reference>
<comment type="pathway">
    <text evidence="1">Glycerolipid metabolism; triacylglycerol biosynthesis.</text>
</comment>
<name>A0A316VNS7_9BASI</name>
<feature type="domain" description="O-acyltransferase WSD1-like N-terminal" evidence="9">
    <location>
        <begin position="349"/>
        <end position="461"/>
    </location>
</feature>
<protein>
    <submittedName>
        <fullName evidence="11">Uncharacterized protein</fullName>
    </submittedName>
</protein>
<dbReference type="OrthoDB" id="619536at2759"/>
<dbReference type="AlphaFoldDB" id="A0A316VNS7"/>
<gene>
    <name evidence="11" type="ORF">IE81DRAFT_335687</name>
</gene>
<dbReference type="PANTHER" id="PTHR31650:SF1">
    <property type="entry name" value="WAX ESTER SYNTHASE_DIACYLGLYCEROL ACYLTRANSFERASE 4-RELATED"/>
    <property type="match status" value="1"/>
</dbReference>
<feature type="compositionally biased region" description="Basic and acidic residues" evidence="8">
    <location>
        <begin position="226"/>
        <end position="241"/>
    </location>
</feature>
<accession>A0A316VNS7</accession>
<dbReference type="EMBL" id="KZ819484">
    <property type="protein sequence ID" value="PWN39227.1"/>
    <property type="molecule type" value="Genomic_DNA"/>
</dbReference>
<evidence type="ECO:0000259" key="10">
    <source>
        <dbReference type="Pfam" id="PF06974"/>
    </source>
</evidence>
<evidence type="ECO:0000256" key="1">
    <source>
        <dbReference type="ARBA" id="ARBA00004771"/>
    </source>
</evidence>
<evidence type="ECO:0000313" key="12">
    <source>
        <dbReference type="Proteomes" id="UP000245783"/>
    </source>
</evidence>
<dbReference type="InterPro" id="IPR009721">
    <property type="entry name" value="O-acyltransferase_WSD1_C"/>
</dbReference>
<dbReference type="GeneID" id="37037321"/>
<organism evidence="11 12">
    <name type="scientific">Ceraceosorus guamensis</name>
    <dbReference type="NCBI Taxonomy" id="1522189"/>
    <lineage>
        <taxon>Eukaryota</taxon>
        <taxon>Fungi</taxon>
        <taxon>Dikarya</taxon>
        <taxon>Basidiomycota</taxon>
        <taxon>Ustilaginomycotina</taxon>
        <taxon>Exobasidiomycetes</taxon>
        <taxon>Ceraceosorales</taxon>
        <taxon>Ceraceosoraceae</taxon>
        <taxon>Ceraceosorus</taxon>
    </lineage>
</organism>
<evidence type="ECO:0000256" key="4">
    <source>
        <dbReference type="ARBA" id="ARBA00023315"/>
    </source>
</evidence>
<dbReference type="PANTHER" id="PTHR31650">
    <property type="entry name" value="O-ACYLTRANSFERASE (WSD1-LIKE) FAMILY PROTEIN"/>
    <property type="match status" value="1"/>
</dbReference>
<evidence type="ECO:0000256" key="6">
    <source>
        <dbReference type="ARBA" id="ARBA00047604"/>
    </source>
</evidence>
<sequence length="773" mass="84856">MSGKDASEAFWTIWKACESIALTPAVVSTRDKTSSPSHSLSPLCPPVARFVSSSPPTIPKGARLARDSAANGRADDHRLSAKRSRTAAEQGARIRAQMAARSSTASSPTSSPAHSRAGSKSHSRSASQSQKAAEAPSSARISRRVSKPVEQKVEQPSVQEKPRESEPAEQRPPPPQAKTSDEKTVAENATDAPKSAENDPEKTAAGAAVGAGALAGAGAAAVTSSSEKDRQTSSHPLDPRGRVIPFTGIDNLALLMENDGYSTACYSMYLFKTVIDDETVFQFFEKLADSYPKYRYRIELSPWKASSDERARRKAEKRGETVARKTPTEQEKKGRRSHVSGGIKAGGLFRPARWVYDDHFETRDNITFLDSLPGGAKDEKALFDQAGKFLGQHFDFAKPVWHALVVRGIETSEGAKSALIVKVHHCFSDGQGMIMSYHSALGAMQMDKPVSEVQAYFDRKTGSGKVKKPGQRNIKPSIWGTTKHGFHTARGLWMRSRKVFEYGKPANAAGPGNRAPNRLYYHSDGIAMSDIKLIRKAFSNDKVNLSLNDVACGILSRALRLAADRTEPKPVKDKRTAVFIPISVRPQGNWSLNNFTTGAVAWFAFYDPKDKSFDAQLQQVHREMNRIKRSWWPRIWFSSFGTASKHRIFYLPNYFGLGWAFERTYREYHVATNVPGPPKPVEFGQHKAFSYHVLPPSSPGKSSLSCGMISYADDFSLAVSCDDAPELRKNRLPEEICRAFQDASKELIEAAKEKLGTAGGFAHEQEAAAVSSD</sequence>
<evidence type="ECO:0000256" key="2">
    <source>
        <dbReference type="ARBA" id="ARBA00005189"/>
    </source>
</evidence>
<evidence type="ECO:0000256" key="5">
    <source>
        <dbReference type="ARBA" id="ARBA00024360"/>
    </source>
</evidence>
<feature type="compositionally biased region" description="Low complexity" evidence="8">
    <location>
        <begin position="124"/>
        <end position="139"/>
    </location>
</feature>
<evidence type="ECO:0000256" key="7">
    <source>
        <dbReference type="ARBA" id="ARBA00048109"/>
    </source>
</evidence>
<keyword evidence="4" id="KW-0012">Acyltransferase</keyword>
<comment type="catalytic activity">
    <reaction evidence="6">
        <text>a long chain fatty alcohol + a fatty acyl-CoA = a long-chain alcohol wax ester + CoA</text>
        <dbReference type="Rhea" id="RHEA:38443"/>
        <dbReference type="ChEBI" id="CHEBI:17135"/>
        <dbReference type="ChEBI" id="CHEBI:57287"/>
        <dbReference type="ChEBI" id="CHEBI:77636"/>
        <dbReference type="ChEBI" id="CHEBI:235323"/>
        <dbReference type="EC" id="2.3.1.75"/>
    </reaction>
</comment>
<feature type="region of interest" description="Disordered" evidence="8">
    <location>
        <begin position="50"/>
        <end position="206"/>
    </location>
</feature>
<comment type="catalytic activity">
    <reaction evidence="7">
        <text>an acyl-CoA + a 1,2-diacyl-sn-glycerol = a triacyl-sn-glycerol + CoA</text>
        <dbReference type="Rhea" id="RHEA:10868"/>
        <dbReference type="ChEBI" id="CHEBI:17815"/>
        <dbReference type="ChEBI" id="CHEBI:57287"/>
        <dbReference type="ChEBI" id="CHEBI:58342"/>
        <dbReference type="ChEBI" id="CHEBI:64615"/>
        <dbReference type="EC" id="2.3.1.20"/>
    </reaction>
</comment>
<dbReference type="GO" id="GO:0019432">
    <property type="term" value="P:triglyceride biosynthetic process"/>
    <property type="evidence" value="ECO:0007669"/>
    <property type="project" value="UniProtKB-UniPathway"/>
</dbReference>
<dbReference type="GO" id="GO:0005886">
    <property type="term" value="C:plasma membrane"/>
    <property type="evidence" value="ECO:0007669"/>
    <property type="project" value="TreeGrafter"/>
</dbReference>
<evidence type="ECO:0000256" key="3">
    <source>
        <dbReference type="ARBA" id="ARBA00022679"/>
    </source>
</evidence>
<dbReference type="RefSeq" id="XP_025366387.1">
    <property type="nucleotide sequence ID" value="XM_025515451.1"/>
</dbReference>
<feature type="compositionally biased region" description="Low complexity" evidence="8">
    <location>
        <begin position="99"/>
        <end position="116"/>
    </location>
</feature>
<dbReference type="GO" id="GO:0004144">
    <property type="term" value="F:diacylglycerol O-acyltransferase activity"/>
    <property type="evidence" value="ECO:0007669"/>
    <property type="project" value="UniProtKB-EC"/>
</dbReference>
<dbReference type="InterPro" id="IPR004255">
    <property type="entry name" value="O-acyltransferase_WSD1_N"/>
</dbReference>
<feature type="region of interest" description="Disordered" evidence="8">
    <location>
        <begin position="220"/>
        <end position="242"/>
    </location>
</feature>
<comment type="pathway">
    <text evidence="2">Lipid metabolism.</text>
</comment>
<dbReference type="UniPathway" id="UPA00282"/>
<feature type="region of interest" description="Disordered" evidence="8">
    <location>
        <begin position="461"/>
        <end position="480"/>
    </location>
</feature>
<dbReference type="STRING" id="1522189.A0A316VNS7"/>
<evidence type="ECO:0000259" key="9">
    <source>
        <dbReference type="Pfam" id="PF03007"/>
    </source>
</evidence>
<feature type="domain" description="O-acyltransferase WSD1 C-terminal" evidence="10">
    <location>
        <begin position="616"/>
        <end position="728"/>
    </location>
</feature>
<feature type="region of interest" description="Disordered" evidence="8">
    <location>
        <begin position="307"/>
        <end position="339"/>
    </location>
</feature>
<feature type="compositionally biased region" description="Basic and acidic residues" evidence="8">
    <location>
        <begin position="160"/>
        <end position="169"/>
    </location>
</feature>
<dbReference type="InterPro" id="IPR045034">
    <property type="entry name" value="O-acyltransferase_WSD1-like"/>
</dbReference>